<evidence type="ECO:0000313" key="2">
    <source>
        <dbReference type="EMBL" id="AEX84793.1"/>
    </source>
</evidence>
<gene>
    <name evidence="2" type="ordered locus">Marpi_0343</name>
</gene>
<dbReference type="InterPro" id="IPR010026">
    <property type="entry name" value="Phage_holin_LL-H"/>
</dbReference>
<sequence length="109" mass="12452">MEEVLLKTIVYVAVGVVYILVNSLLKSKKLESEVKTIRKVIKHAVEYVEQVSKIEDLHGNQKKQYAKTVAKNMLKDLHINVSDGIIDTIIESMVFYMNLEKGDESNELE</sequence>
<dbReference type="Proteomes" id="UP000007161">
    <property type="component" value="Chromosome"/>
</dbReference>
<feature type="transmembrane region" description="Helical" evidence="1">
    <location>
        <begin position="6"/>
        <end position="25"/>
    </location>
</feature>
<dbReference type="TCDB" id="1.E.26.1.5">
    <property type="family name" value="the holin llh (holin llh) family"/>
</dbReference>
<dbReference type="RefSeq" id="WP_014295865.1">
    <property type="nucleotide sequence ID" value="NC_016751.1"/>
</dbReference>
<dbReference type="HOGENOM" id="CLU_2180689_0_0_0"/>
<proteinExistence type="predicted"/>
<evidence type="ECO:0000256" key="1">
    <source>
        <dbReference type="SAM" id="Phobius"/>
    </source>
</evidence>
<dbReference type="AlphaFoldDB" id="H2J4D8"/>
<keyword evidence="1" id="KW-1133">Transmembrane helix</keyword>
<dbReference type="Pfam" id="PF09682">
    <property type="entry name" value="Phage_holin_6_1"/>
    <property type="match status" value="1"/>
</dbReference>
<keyword evidence="1" id="KW-0472">Membrane</keyword>
<protein>
    <submittedName>
        <fullName evidence="2">Phage holin protein (Holin_LLH)</fullName>
    </submittedName>
</protein>
<name>H2J4D8_MARPK</name>
<dbReference type="EMBL" id="CP003257">
    <property type="protein sequence ID" value="AEX84793.1"/>
    <property type="molecule type" value="Genomic_DNA"/>
</dbReference>
<evidence type="ECO:0000313" key="3">
    <source>
        <dbReference type="Proteomes" id="UP000007161"/>
    </source>
</evidence>
<dbReference type="STRING" id="443254.Marpi_0343"/>
<reference evidence="2 3" key="1">
    <citation type="journal article" date="2012" name="J. Bacteriol.">
        <title>Complete Genome Sequence of the Thermophilic, Piezophilic, Heterotrophic Bacterium Marinitoga piezophila KA3.</title>
        <authorList>
            <person name="Lucas S."/>
            <person name="Han J."/>
            <person name="Lapidus A."/>
            <person name="Cheng J.F."/>
            <person name="Goodwin L.A."/>
            <person name="Pitluck S."/>
            <person name="Peters L."/>
            <person name="Mikhailova N."/>
            <person name="Teshima H."/>
            <person name="Detter J.C."/>
            <person name="Han C."/>
            <person name="Tapia R."/>
            <person name="Land M."/>
            <person name="Hauser L."/>
            <person name="Kyrpides N.C."/>
            <person name="Ivanova N."/>
            <person name="Pagani I."/>
            <person name="Vannier P."/>
            <person name="Oger P."/>
            <person name="Bartlett D.H."/>
            <person name="Noll K.M."/>
            <person name="Woyke T."/>
            <person name="Jebbar M."/>
        </authorList>
    </citation>
    <scope>NUCLEOTIDE SEQUENCE [LARGE SCALE GENOMIC DNA]</scope>
    <source>
        <strain evidence="3">DSM 14283 / JCM 11233 / KA3</strain>
    </source>
</reference>
<keyword evidence="3" id="KW-1185">Reference proteome</keyword>
<accession>H2J4D8</accession>
<reference evidence="3" key="2">
    <citation type="submission" date="2012-01" db="EMBL/GenBank/DDBJ databases">
        <title>Complete sequence of chromosome of Marinitoga piezophila KA3.</title>
        <authorList>
            <person name="Lucas S."/>
            <person name="Han J."/>
            <person name="Lapidus A."/>
            <person name="Cheng J.-F."/>
            <person name="Goodwin L."/>
            <person name="Pitluck S."/>
            <person name="Peters L."/>
            <person name="Mikhailova N."/>
            <person name="Teshima H."/>
            <person name="Detter J.C."/>
            <person name="Han C."/>
            <person name="Tapia R."/>
            <person name="Land M."/>
            <person name="Hauser L."/>
            <person name="Kyrpides N."/>
            <person name="Ivanova N."/>
            <person name="Pagani I."/>
            <person name="Jebbar M."/>
            <person name="Vannier P."/>
            <person name="Oger P."/>
            <person name="Cario A."/>
            <person name="Bartlett D."/>
            <person name="Noll K.M."/>
            <person name="Woyke T."/>
        </authorList>
    </citation>
    <scope>NUCLEOTIDE SEQUENCE [LARGE SCALE GENOMIC DNA]</scope>
    <source>
        <strain evidence="3">DSM 14283 / JCM 11233 / KA3</strain>
    </source>
</reference>
<keyword evidence="1" id="KW-0812">Transmembrane</keyword>
<dbReference type="KEGG" id="mpz:Marpi_0343"/>
<organism evidence="2 3">
    <name type="scientific">Marinitoga piezophila (strain DSM 14283 / JCM 11233 / KA3)</name>
    <dbReference type="NCBI Taxonomy" id="443254"/>
    <lineage>
        <taxon>Bacteria</taxon>
        <taxon>Thermotogati</taxon>
        <taxon>Thermotogota</taxon>
        <taxon>Thermotogae</taxon>
        <taxon>Petrotogales</taxon>
        <taxon>Petrotogaceae</taxon>
        <taxon>Marinitoga</taxon>
    </lineage>
</organism>